<sequence length="102" mass="12303">MIFVEQIMNIKFCILLEKSDMMTYKICKHVYGSDILSRTQVFEWHRGFREGKESDEDDGRLFGHHHISHTTEIIEKVSVVARKQMLQQQSKYQNLRKRIRYI</sequence>
<name>A0A8X6RDW3_TRICX</name>
<keyword evidence="2" id="KW-1185">Reference proteome</keyword>
<evidence type="ECO:0000313" key="1">
    <source>
        <dbReference type="EMBL" id="GFX92840.1"/>
    </source>
</evidence>
<dbReference type="Proteomes" id="UP000887159">
    <property type="component" value="Unassembled WGS sequence"/>
</dbReference>
<comment type="caution">
    <text evidence="1">The sequence shown here is derived from an EMBL/GenBank/DDBJ whole genome shotgun (WGS) entry which is preliminary data.</text>
</comment>
<evidence type="ECO:0000313" key="2">
    <source>
        <dbReference type="Proteomes" id="UP000887159"/>
    </source>
</evidence>
<proteinExistence type="predicted"/>
<dbReference type="Gene3D" id="1.10.10.1450">
    <property type="match status" value="1"/>
</dbReference>
<accession>A0A8X6RDW3</accession>
<protein>
    <recommendedName>
        <fullName evidence="3">Mos1 transposase HTH domain-containing protein</fullName>
    </recommendedName>
</protein>
<reference evidence="1" key="1">
    <citation type="submission" date="2020-08" db="EMBL/GenBank/DDBJ databases">
        <title>Multicomponent nature underlies the extraordinary mechanical properties of spider dragline silk.</title>
        <authorList>
            <person name="Kono N."/>
            <person name="Nakamura H."/>
            <person name="Mori M."/>
            <person name="Yoshida Y."/>
            <person name="Ohtoshi R."/>
            <person name="Malay A.D."/>
            <person name="Moran D.A.P."/>
            <person name="Tomita M."/>
            <person name="Numata K."/>
            <person name="Arakawa K."/>
        </authorList>
    </citation>
    <scope>NUCLEOTIDE SEQUENCE</scope>
</reference>
<gene>
    <name evidence="1" type="ORF">TNCV_2657541</name>
</gene>
<evidence type="ECO:0008006" key="3">
    <source>
        <dbReference type="Google" id="ProtNLM"/>
    </source>
</evidence>
<dbReference type="EMBL" id="BMAU01021168">
    <property type="protein sequence ID" value="GFX92840.1"/>
    <property type="molecule type" value="Genomic_DNA"/>
</dbReference>
<dbReference type="AlphaFoldDB" id="A0A8X6RDW3"/>
<organism evidence="1 2">
    <name type="scientific">Trichonephila clavipes</name>
    <name type="common">Golden silk orbweaver</name>
    <name type="synonym">Nephila clavipes</name>
    <dbReference type="NCBI Taxonomy" id="2585209"/>
    <lineage>
        <taxon>Eukaryota</taxon>
        <taxon>Metazoa</taxon>
        <taxon>Ecdysozoa</taxon>
        <taxon>Arthropoda</taxon>
        <taxon>Chelicerata</taxon>
        <taxon>Arachnida</taxon>
        <taxon>Araneae</taxon>
        <taxon>Araneomorphae</taxon>
        <taxon>Entelegynae</taxon>
        <taxon>Araneoidea</taxon>
        <taxon>Nephilidae</taxon>
        <taxon>Trichonephila</taxon>
    </lineage>
</organism>